<comment type="caution">
    <text evidence="1">The sequence shown here is derived from an EMBL/GenBank/DDBJ whole genome shotgun (WGS) entry which is preliminary data.</text>
</comment>
<reference evidence="2" key="1">
    <citation type="journal article" date="2019" name="Int. J. Syst. Evol. Microbiol.">
        <title>The Global Catalogue of Microorganisms (GCM) 10K type strain sequencing project: providing services to taxonomists for standard genome sequencing and annotation.</title>
        <authorList>
            <consortium name="The Broad Institute Genomics Platform"/>
            <consortium name="The Broad Institute Genome Sequencing Center for Infectious Disease"/>
            <person name="Wu L."/>
            <person name="Ma J."/>
        </authorList>
    </citation>
    <scope>NUCLEOTIDE SEQUENCE [LARGE SCALE GENOMIC DNA]</scope>
    <source>
        <strain evidence="2">KCTC 22245</strain>
    </source>
</reference>
<organism evidence="1 2">
    <name type="scientific">Parvularcula lutaonensis</name>
    <dbReference type="NCBI Taxonomy" id="491923"/>
    <lineage>
        <taxon>Bacteria</taxon>
        <taxon>Pseudomonadati</taxon>
        <taxon>Pseudomonadota</taxon>
        <taxon>Alphaproteobacteria</taxon>
        <taxon>Parvularculales</taxon>
        <taxon>Parvularculaceae</taxon>
        <taxon>Parvularcula</taxon>
    </lineage>
</organism>
<gene>
    <name evidence="1" type="ORF">ACFONP_09255</name>
</gene>
<name>A0ABV7MDD4_9PROT</name>
<protein>
    <submittedName>
        <fullName evidence="1">Uncharacterized protein</fullName>
    </submittedName>
</protein>
<dbReference type="RefSeq" id="WP_189574958.1">
    <property type="nucleotide sequence ID" value="NZ_BMXU01000002.1"/>
</dbReference>
<evidence type="ECO:0000313" key="2">
    <source>
        <dbReference type="Proteomes" id="UP001595607"/>
    </source>
</evidence>
<accession>A0ABV7MDD4</accession>
<evidence type="ECO:0000313" key="1">
    <source>
        <dbReference type="EMBL" id="MFC3302917.1"/>
    </source>
</evidence>
<keyword evidence="2" id="KW-1185">Reference proteome</keyword>
<proteinExistence type="predicted"/>
<dbReference type="Proteomes" id="UP001595607">
    <property type="component" value="Unassembled WGS sequence"/>
</dbReference>
<dbReference type="EMBL" id="JBHRVA010000003">
    <property type="protein sequence ID" value="MFC3302917.1"/>
    <property type="molecule type" value="Genomic_DNA"/>
</dbReference>
<sequence length="128" mass="13743">MIRSILVTSVVPAALLVAAAYQALMGLNGPDGLKRAEQLAEVRAEQAMVVAGLMVEQARLEERADRLELESLDEDLLEESVRANLGHMRPGEYRIAVGELDAVAAIEVSHEAELTNLIAVALLENQGA</sequence>